<dbReference type="Pfam" id="PF01368">
    <property type="entry name" value="DHH"/>
    <property type="match status" value="1"/>
</dbReference>
<dbReference type="SUPFAM" id="SSF75138">
    <property type="entry name" value="HprK N-terminal domain-like"/>
    <property type="match status" value="1"/>
</dbReference>
<dbReference type="InterPro" id="IPR038222">
    <property type="entry name" value="DHHA2_dom_sf"/>
</dbReference>
<reference evidence="10 11" key="1">
    <citation type="submission" date="2016-10" db="EMBL/GenBank/DDBJ databases">
        <authorList>
            <person name="de Groot N.N."/>
        </authorList>
    </citation>
    <scope>NUCLEOTIDE SEQUENCE [LARGE SCALE GENOMIC DNA]</scope>
    <source>
        <strain evidence="10 11">DSM 23310</strain>
    </source>
</reference>
<dbReference type="InterPro" id="IPR038763">
    <property type="entry name" value="DHH_sf"/>
</dbReference>
<evidence type="ECO:0000256" key="5">
    <source>
        <dbReference type="ARBA" id="ARBA00023211"/>
    </source>
</evidence>
<keyword evidence="3" id="KW-0479">Metal-binding</keyword>
<dbReference type="PANTHER" id="PTHR12112:SF22">
    <property type="entry name" value="MANGANESE-DEPENDENT INORGANIC PYROPHOSPHATASE-RELATED"/>
    <property type="match status" value="1"/>
</dbReference>
<evidence type="ECO:0000256" key="2">
    <source>
        <dbReference type="ARBA" id="ARBA00012146"/>
    </source>
</evidence>
<evidence type="ECO:0000256" key="3">
    <source>
        <dbReference type="ARBA" id="ARBA00022723"/>
    </source>
</evidence>
<dbReference type="Proteomes" id="UP000198828">
    <property type="component" value="Unassembled WGS sequence"/>
</dbReference>
<dbReference type="Gene3D" id="3.10.310.20">
    <property type="entry name" value="DHHA2 domain"/>
    <property type="match status" value="1"/>
</dbReference>
<dbReference type="GO" id="GO:0004427">
    <property type="term" value="F:inorganic diphosphate phosphatase activity"/>
    <property type="evidence" value="ECO:0007669"/>
    <property type="project" value="UniProtKB-EC"/>
</dbReference>
<sequence length="553" mass="61897">MKETVYIIGHKNPDSDSICSAIAYAEYKNGNGDVNAIPVRLGPVNRETKFILDYFGVEPPMLLETVKLSVEDLDFDKIAPVSPDISLRMALEIMKKNNLNSLPVIEENEQLCGIVTISDIISSYIDVWDNGILGKSGTTIDNIIDTLSAEAIVIPKNMKPLQGKILVLAMEPKTVVEYLEENDVVICGNRKDVQKIAIENNISLMIVTGNVKMDEDIINIAEEKGVTLITTPHDTFTTSRLITQSIPISQVMTRENLVTFALDDLVDNVKEKMSQTRYRSYPVIDDNNNNRVVGLISRYHLISSMKKKVILVDHNERSQSVDGLEECEILEIIDHHRIADVYTGYPIYFRNEPVGSTSTIIASIMFENGRRPSKKIAGVLAAAIISDTLLFKSPTSTNTDRIMLERLARIADLNVEEFAMEMFKAGTSLVDKTPKQLLNQDLKVFNINESKIGIAQVYTMDLESLKGLKQELISTMEERRNSQGYSTFILMLTDIFNEASEMVVVGEYKELIANAFGKIIVNNSFYAPGVLSRKKQVVPPITMAITNREEMQI</sequence>
<keyword evidence="8" id="KW-0129">CBS domain</keyword>
<evidence type="ECO:0000256" key="6">
    <source>
        <dbReference type="ARBA" id="ARBA00032535"/>
    </source>
</evidence>
<dbReference type="SMART" id="SM01131">
    <property type="entry name" value="DHHA2"/>
    <property type="match status" value="1"/>
</dbReference>
<dbReference type="InterPro" id="IPR000644">
    <property type="entry name" value="CBS_dom"/>
</dbReference>
<evidence type="ECO:0000256" key="1">
    <source>
        <dbReference type="ARBA" id="ARBA00001936"/>
    </source>
</evidence>
<dbReference type="InterPro" id="IPR046342">
    <property type="entry name" value="CBS_dom_sf"/>
</dbReference>
<dbReference type="PROSITE" id="PS51371">
    <property type="entry name" value="CBS"/>
    <property type="match status" value="2"/>
</dbReference>
<organism evidence="10 11">
    <name type="scientific">Tepidimicrobium xylanilyticum</name>
    <dbReference type="NCBI Taxonomy" id="1123352"/>
    <lineage>
        <taxon>Bacteria</taxon>
        <taxon>Bacillati</taxon>
        <taxon>Bacillota</taxon>
        <taxon>Tissierellia</taxon>
        <taxon>Tissierellales</taxon>
        <taxon>Tepidimicrobiaceae</taxon>
        <taxon>Tepidimicrobium</taxon>
    </lineage>
</organism>
<dbReference type="NCBIfam" id="NF011442">
    <property type="entry name" value="PRK14869.1-4"/>
    <property type="match status" value="1"/>
</dbReference>
<dbReference type="InterPro" id="IPR001667">
    <property type="entry name" value="DDH_dom"/>
</dbReference>
<dbReference type="NCBIfam" id="NF003877">
    <property type="entry name" value="PRK05427.1"/>
    <property type="match status" value="1"/>
</dbReference>
<dbReference type="NCBIfam" id="NF011443">
    <property type="entry name" value="PRK14869.1-5"/>
    <property type="match status" value="1"/>
</dbReference>
<gene>
    <name evidence="10" type="ORF">SAMN05660923_01727</name>
</gene>
<proteinExistence type="predicted"/>
<feature type="domain" description="CBS" evidence="9">
    <location>
        <begin position="73"/>
        <end position="130"/>
    </location>
</feature>
<evidence type="ECO:0000256" key="7">
    <source>
        <dbReference type="ARBA" id="ARBA00047820"/>
    </source>
</evidence>
<comment type="cofactor">
    <cofactor evidence="1">
        <name>Mn(2+)</name>
        <dbReference type="ChEBI" id="CHEBI:29035"/>
    </cofactor>
</comment>
<dbReference type="Gene3D" id="3.40.1390.20">
    <property type="entry name" value="HprK N-terminal domain-like"/>
    <property type="match status" value="1"/>
</dbReference>
<dbReference type="InterPro" id="IPR028979">
    <property type="entry name" value="Ser_kin/Pase_Hpr-like_N_sf"/>
</dbReference>
<dbReference type="SUPFAM" id="SSF54631">
    <property type="entry name" value="CBS-domain pair"/>
    <property type="match status" value="1"/>
</dbReference>
<evidence type="ECO:0000313" key="10">
    <source>
        <dbReference type="EMBL" id="SDX12380.1"/>
    </source>
</evidence>
<dbReference type="RefSeq" id="WP_093752805.1">
    <property type="nucleotide sequence ID" value="NZ_BSYN01000003.1"/>
</dbReference>
<dbReference type="FunFam" id="3.90.1640.10:FF:000001">
    <property type="entry name" value="Probable manganese-dependent inorganic pyrophosphatase"/>
    <property type="match status" value="1"/>
</dbReference>
<dbReference type="EC" id="3.6.1.1" evidence="2"/>
<dbReference type="InterPro" id="IPR010766">
    <property type="entry name" value="DRTGG"/>
</dbReference>
<keyword evidence="11" id="KW-1185">Reference proteome</keyword>
<dbReference type="OrthoDB" id="9766150at2"/>
<dbReference type="Gene3D" id="3.10.580.10">
    <property type="entry name" value="CBS-domain"/>
    <property type="match status" value="1"/>
</dbReference>
<dbReference type="NCBIfam" id="NF011441">
    <property type="entry name" value="PRK14869.1-3"/>
    <property type="match status" value="1"/>
</dbReference>
<dbReference type="Pfam" id="PF07085">
    <property type="entry name" value="DRTGG"/>
    <property type="match status" value="1"/>
</dbReference>
<dbReference type="SUPFAM" id="SSF64182">
    <property type="entry name" value="DHH phosphoesterases"/>
    <property type="match status" value="1"/>
</dbReference>
<dbReference type="GO" id="GO:0046872">
    <property type="term" value="F:metal ion binding"/>
    <property type="evidence" value="ECO:0007669"/>
    <property type="project" value="UniProtKB-KW"/>
</dbReference>
<dbReference type="InterPro" id="IPR004097">
    <property type="entry name" value="DHHA2"/>
</dbReference>
<keyword evidence="5" id="KW-0464">Manganese</keyword>
<dbReference type="GO" id="GO:0005737">
    <property type="term" value="C:cytoplasm"/>
    <property type="evidence" value="ECO:0007669"/>
    <property type="project" value="InterPro"/>
</dbReference>
<dbReference type="EMBL" id="FNNG01000007">
    <property type="protein sequence ID" value="SDX12380.1"/>
    <property type="molecule type" value="Genomic_DNA"/>
</dbReference>
<dbReference type="AlphaFoldDB" id="A0A1H2Z4P6"/>
<dbReference type="Pfam" id="PF02833">
    <property type="entry name" value="DHHA2"/>
    <property type="match status" value="1"/>
</dbReference>
<accession>A0A1H2Z4P6</accession>
<evidence type="ECO:0000259" key="9">
    <source>
        <dbReference type="PROSITE" id="PS51371"/>
    </source>
</evidence>
<comment type="catalytic activity">
    <reaction evidence="7">
        <text>diphosphate + H2O = 2 phosphate + H(+)</text>
        <dbReference type="Rhea" id="RHEA:24576"/>
        <dbReference type="ChEBI" id="CHEBI:15377"/>
        <dbReference type="ChEBI" id="CHEBI:15378"/>
        <dbReference type="ChEBI" id="CHEBI:33019"/>
        <dbReference type="ChEBI" id="CHEBI:43474"/>
        <dbReference type="EC" id="3.6.1.1"/>
    </reaction>
</comment>
<keyword evidence="4" id="KW-0378">Hydrolase</keyword>
<dbReference type="Gene3D" id="3.90.1640.10">
    <property type="entry name" value="inorganic pyrophosphatase (n-terminal core)"/>
    <property type="match status" value="1"/>
</dbReference>
<evidence type="ECO:0000313" key="11">
    <source>
        <dbReference type="Proteomes" id="UP000198828"/>
    </source>
</evidence>
<dbReference type="PANTHER" id="PTHR12112">
    <property type="entry name" value="BNIP - RELATED"/>
    <property type="match status" value="1"/>
</dbReference>
<feature type="domain" description="CBS" evidence="9">
    <location>
        <begin position="252"/>
        <end position="312"/>
    </location>
</feature>
<dbReference type="SMART" id="SM00116">
    <property type="entry name" value="CBS"/>
    <property type="match status" value="2"/>
</dbReference>
<evidence type="ECO:0000256" key="4">
    <source>
        <dbReference type="ARBA" id="ARBA00022801"/>
    </source>
</evidence>
<evidence type="ECO:0000256" key="8">
    <source>
        <dbReference type="PROSITE-ProRule" id="PRU00703"/>
    </source>
</evidence>
<protein>
    <recommendedName>
        <fullName evidence="2">inorganic diphosphatase</fullName>
        <ecNumber evidence="2">3.6.1.1</ecNumber>
    </recommendedName>
    <alternativeName>
        <fullName evidence="6">Pyrophosphate phospho-hydrolase</fullName>
    </alternativeName>
</protein>
<name>A0A1H2Z4P6_9FIRM</name>
<dbReference type="CDD" id="cd04597">
    <property type="entry name" value="CBS_pair_inorgPPase"/>
    <property type="match status" value="1"/>
</dbReference>
<dbReference type="Pfam" id="PF00571">
    <property type="entry name" value="CBS"/>
    <property type="match status" value="2"/>
</dbReference>